<reference evidence="1" key="1">
    <citation type="submission" date="2020-06" db="EMBL/GenBank/DDBJ databases">
        <authorList>
            <consortium name="Plant Systems Biology data submission"/>
        </authorList>
    </citation>
    <scope>NUCLEOTIDE SEQUENCE</scope>
    <source>
        <strain evidence="1">D6</strain>
    </source>
</reference>
<sequence length="707" mass="79748">MDRLHELNDKVAALELAQQVSEWAEKTDDRPESFVLAAQNVIDLANILCQHEDSQSSLYRNLYDREYQPLHAHVRSHLILQLRNMLLKAGYPSAEGCGALLTNDALGQVCQALTQLQATNFKLANHTHKTSVSANSTPWSSGETCDVLVEFFRPIVERVRFHFVEFHADRPTSSKMERLPEILLTYLQEHVIEGKSTTGNNNNNSSSPWELVTLGLAPFVTEEMPSLFLNELVGLAQYVLGPERNFFRDHRIAGRESNPMLLCNAIEQLLQFDDALRNLLPMGQSDRLVRLMDIFVAGDEELLGWWLIREKEMVFATLFDDSSKNDDDDEHATKLAALVKSRISPRAELFCALIRSVQVKASVFSFSGPYLNAVAVPLCMQFLDAVHESSTDLKKALTSPSTRLQFLADDKFLAKILEDWMAVINGTRLAAAILTRDNPWAQQSMAPSANSSVNDLARFGRSLEQLQNVLVEEFALTFVETFLMERRKLAAYLMGCSHFLSHSMEEDDEEEEDDGDISFILKPTLNAMSIFLQLCSDCDREDGDEDEGQNFASFFAPRVMRAKVIPMIANKFLEVALDWQGLSVGIILPEGAVIFERDVLALFEDLSSWKEVERLLDVAKLMNMHLKPLEGLHSALMGLIGGPEDPTRPWLLHSHQFTQDAALFDQAICMLRAKGFSLDLEDALSVLNRRKDLMEHLRKAEWLATVD</sequence>
<dbReference type="EMBL" id="CAICTM010000385">
    <property type="protein sequence ID" value="CAB9509343.1"/>
    <property type="molecule type" value="Genomic_DNA"/>
</dbReference>
<comment type="caution">
    <text evidence="1">The sequence shown here is derived from an EMBL/GenBank/DDBJ whole genome shotgun (WGS) entry which is preliminary data.</text>
</comment>
<proteinExistence type="predicted"/>
<gene>
    <name evidence="1" type="ORF">SEMRO_386_G131820.1</name>
</gene>
<dbReference type="AlphaFoldDB" id="A0A9N8DUQ3"/>
<evidence type="ECO:0000313" key="1">
    <source>
        <dbReference type="EMBL" id="CAB9509343.1"/>
    </source>
</evidence>
<accession>A0A9N8DUQ3</accession>
<protein>
    <submittedName>
        <fullName evidence="1">Uncharacterized protein</fullName>
    </submittedName>
</protein>
<dbReference type="Proteomes" id="UP001153069">
    <property type="component" value="Unassembled WGS sequence"/>
</dbReference>
<dbReference type="OrthoDB" id="46742at2759"/>
<name>A0A9N8DUQ3_9STRA</name>
<keyword evidence="2" id="KW-1185">Reference proteome</keyword>
<organism evidence="1 2">
    <name type="scientific">Seminavis robusta</name>
    <dbReference type="NCBI Taxonomy" id="568900"/>
    <lineage>
        <taxon>Eukaryota</taxon>
        <taxon>Sar</taxon>
        <taxon>Stramenopiles</taxon>
        <taxon>Ochrophyta</taxon>
        <taxon>Bacillariophyta</taxon>
        <taxon>Bacillariophyceae</taxon>
        <taxon>Bacillariophycidae</taxon>
        <taxon>Naviculales</taxon>
        <taxon>Naviculaceae</taxon>
        <taxon>Seminavis</taxon>
    </lineage>
</organism>
<evidence type="ECO:0000313" key="2">
    <source>
        <dbReference type="Proteomes" id="UP001153069"/>
    </source>
</evidence>